<sequence>MTSAKRNRFTMFPSPRRTVRAWRNPLMPAGYRIRYALRVLLLIIAVAAIPAAVTVGTNQYHRLTANADRERAGLHEVVAVTDVGSSLLSPENLVASAHWSYNDVPHTGIVPVQSARHLNDPIPILVNADGDRVTPPSTRSQNLGDAVLTALFAYGAVVLALTLTLWGADHLINRHRYRLWSREWQLLASDRRWNLPAP</sequence>
<evidence type="ECO:0000313" key="2">
    <source>
        <dbReference type="EMBL" id="MQY29288.1"/>
    </source>
</evidence>
<dbReference type="RefSeq" id="WP_153346087.1">
    <property type="nucleotide sequence ID" value="NZ_WEGI01000011.1"/>
</dbReference>
<keyword evidence="1" id="KW-1133">Transmembrane helix</keyword>
<dbReference type="PANTHER" id="PTHR42305">
    <property type="entry name" value="MEMBRANE PROTEIN RV1733C-RELATED"/>
    <property type="match status" value="1"/>
</dbReference>
<dbReference type="InterPro" id="IPR039708">
    <property type="entry name" value="MT1774/Rv1733c-like"/>
</dbReference>
<organism evidence="2 3">
    <name type="scientific">Nocardia aurantia</name>
    <dbReference type="NCBI Taxonomy" id="2585199"/>
    <lineage>
        <taxon>Bacteria</taxon>
        <taxon>Bacillati</taxon>
        <taxon>Actinomycetota</taxon>
        <taxon>Actinomycetes</taxon>
        <taxon>Mycobacteriales</taxon>
        <taxon>Nocardiaceae</taxon>
        <taxon>Nocardia</taxon>
    </lineage>
</organism>
<keyword evidence="3" id="KW-1185">Reference proteome</keyword>
<dbReference type="PANTHER" id="PTHR42305:SF1">
    <property type="entry name" value="MEMBRANE PROTEIN RV1733C-RELATED"/>
    <property type="match status" value="1"/>
</dbReference>
<dbReference type="OrthoDB" id="4482438at2"/>
<proteinExistence type="predicted"/>
<feature type="transmembrane region" description="Helical" evidence="1">
    <location>
        <begin position="146"/>
        <end position="168"/>
    </location>
</feature>
<reference evidence="2 3" key="1">
    <citation type="submission" date="2019-10" db="EMBL/GenBank/DDBJ databases">
        <title>Nocardia macrotermitis sp. nov. and Nocardia aurantia sp. nov., isolated from the gut of fungus growing-termite Macrotermes natalensis.</title>
        <authorList>
            <person name="Benndorf R."/>
            <person name="Schwitalla J."/>
            <person name="Martin K."/>
            <person name="De Beer W."/>
            <person name="Kaster A.-K."/>
            <person name="Vollmers J."/>
            <person name="Poulsen M."/>
            <person name="Beemelmanns C."/>
        </authorList>
    </citation>
    <scope>NUCLEOTIDE SEQUENCE [LARGE SCALE GENOMIC DNA]</scope>
    <source>
        <strain evidence="2 3">RB56</strain>
    </source>
</reference>
<protein>
    <recommendedName>
        <fullName evidence="4">Transmembrane protein</fullName>
    </recommendedName>
</protein>
<evidence type="ECO:0000256" key="1">
    <source>
        <dbReference type="SAM" id="Phobius"/>
    </source>
</evidence>
<dbReference type="Proteomes" id="UP000431401">
    <property type="component" value="Unassembled WGS sequence"/>
</dbReference>
<dbReference type="AlphaFoldDB" id="A0A7K0DUM9"/>
<evidence type="ECO:0008006" key="4">
    <source>
        <dbReference type="Google" id="ProtNLM"/>
    </source>
</evidence>
<gene>
    <name evidence="2" type="ORF">NRB56_48780</name>
</gene>
<keyword evidence="1" id="KW-0812">Transmembrane</keyword>
<name>A0A7K0DUM9_9NOCA</name>
<evidence type="ECO:0000313" key="3">
    <source>
        <dbReference type="Proteomes" id="UP000431401"/>
    </source>
</evidence>
<keyword evidence="1" id="KW-0472">Membrane</keyword>
<accession>A0A7K0DUM9</accession>
<comment type="caution">
    <text evidence="2">The sequence shown here is derived from an EMBL/GenBank/DDBJ whole genome shotgun (WGS) entry which is preliminary data.</text>
</comment>
<dbReference type="EMBL" id="WEGI01000011">
    <property type="protein sequence ID" value="MQY29288.1"/>
    <property type="molecule type" value="Genomic_DNA"/>
</dbReference>